<organism evidence="1 2">
    <name type="scientific">Prymnesium parvum</name>
    <name type="common">Toxic golden alga</name>
    <dbReference type="NCBI Taxonomy" id="97485"/>
    <lineage>
        <taxon>Eukaryota</taxon>
        <taxon>Haptista</taxon>
        <taxon>Haptophyta</taxon>
        <taxon>Prymnesiophyceae</taxon>
        <taxon>Prymnesiales</taxon>
        <taxon>Prymnesiaceae</taxon>
        <taxon>Prymnesium</taxon>
    </lineage>
</organism>
<protein>
    <submittedName>
        <fullName evidence="1">Uncharacterized protein</fullName>
    </submittedName>
</protein>
<name>A0AB34ICS6_PRYPA</name>
<dbReference type="SUPFAM" id="SSF51197">
    <property type="entry name" value="Clavaminate synthase-like"/>
    <property type="match status" value="1"/>
</dbReference>
<comment type="caution">
    <text evidence="1">The sequence shown here is derived from an EMBL/GenBank/DDBJ whole genome shotgun (WGS) entry which is preliminary data.</text>
</comment>
<dbReference type="Proteomes" id="UP001515480">
    <property type="component" value="Unassembled WGS sequence"/>
</dbReference>
<keyword evidence="2" id="KW-1185">Reference proteome</keyword>
<proteinExistence type="predicted"/>
<sequence length="357" mass="38691">MVRRGGPAPLAARDSVLSLLPSLASRSALAARVPRLLPLALLGGAAAFLAFRRMRRAAAAAAFWQTLSRGKLLEGVCPPALADALVREMQRCLDAAELPLSQTHLLRRRHARAACAELQAAGGGEGRGGRAAALRKVAVAASPNFKDVLRARVLASPHFGALQLLCQRLVHHHLLPFLRDGLGEDSFAVQCQPSMRFNLPGCSALGARPGDSDEMIGLHADGEYGHQPGEMNFTLALTPFFGSNGLFVETEPGRGDFREVVMDTGGIFAFAGVSRRHHNKRNTTGVSRVSLDFRVIPMSKYQDSRDGERKASREHRFTLGEYFELVVVGRNNTTVTTGRGLIFRTDEVGSPQRKLQN</sequence>
<accession>A0AB34ICS6</accession>
<gene>
    <name evidence="1" type="ORF">AB1Y20_016924</name>
</gene>
<dbReference type="AlphaFoldDB" id="A0AB34ICS6"/>
<dbReference type="EMBL" id="JBGBPQ010000032">
    <property type="protein sequence ID" value="KAL1495561.1"/>
    <property type="molecule type" value="Genomic_DNA"/>
</dbReference>
<reference evidence="1 2" key="1">
    <citation type="journal article" date="2024" name="Science">
        <title>Giant polyketide synthase enzymes in the biosynthesis of giant marine polyether toxins.</title>
        <authorList>
            <person name="Fallon T.R."/>
            <person name="Shende V.V."/>
            <person name="Wierzbicki I.H."/>
            <person name="Pendleton A.L."/>
            <person name="Watervoot N.F."/>
            <person name="Auber R.P."/>
            <person name="Gonzalez D.J."/>
            <person name="Wisecaver J.H."/>
            <person name="Moore B.S."/>
        </authorList>
    </citation>
    <scope>NUCLEOTIDE SEQUENCE [LARGE SCALE GENOMIC DNA]</scope>
    <source>
        <strain evidence="1 2">12B1</strain>
    </source>
</reference>
<evidence type="ECO:0000313" key="2">
    <source>
        <dbReference type="Proteomes" id="UP001515480"/>
    </source>
</evidence>
<evidence type="ECO:0000313" key="1">
    <source>
        <dbReference type="EMBL" id="KAL1495561.1"/>
    </source>
</evidence>